<feature type="domain" description="EGF-like" evidence="7">
    <location>
        <begin position="213"/>
        <end position="249"/>
    </location>
</feature>
<reference evidence="8" key="1">
    <citation type="submission" date="2025-08" db="UniProtKB">
        <authorList>
            <consortium name="Ensembl"/>
        </authorList>
    </citation>
    <scope>IDENTIFICATION</scope>
</reference>
<feature type="disulfide bond" evidence="6">
    <location>
        <begin position="277"/>
        <end position="286"/>
    </location>
</feature>
<dbReference type="PROSITE" id="PS00010">
    <property type="entry name" value="ASX_HYDROXYL"/>
    <property type="match status" value="3"/>
</dbReference>
<dbReference type="GO" id="GO:0007219">
    <property type="term" value="P:Notch signaling pathway"/>
    <property type="evidence" value="ECO:0007669"/>
    <property type="project" value="TreeGrafter"/>
</dbReference>
<sequence length="318" mass="35433">TGHYHIHLVNKNRYLSNSGRIRHLDFQIFFSVEDINECESEPCLNGATCFESVKPGQFVCICPPFYTGDFCHQRFSPCELPYNPCINNSTCLAQVDGSPMCICKTGFEGTYCEVNSDECASHPCQNGGLCVDGVNHYRCTCQHGFTGTLCEVEINECLSRPCKNNGTCLDLINRSVWVRPLDTNLASQDTYGFKILFICNCAPGYYGSLCEMDVNECETLPCLHGGTCINRLGGYRCFCLPGFTGDRCEVNIDECMSSPCLNNGSCIDGISSYKCHCKRGFIGANCEINVNECLPNPCLHGRCLFLFNYYYLHDNVPN</sequence>
<dbReference type="PROSITE" id="PS01187">
    <property type="entry name" value="EGF_CA"/>
    <property type="match status" value="3"/>
</dbReference>
<dbReference type="Pfam" id="PF12661">
    <property type="entry name" value="hEGF"/>
    <property type="match status" value="1"/>
</dbReference>
<feature type="disulfide bond" evidence="6">
    <location>
        <begin position="141"/>
        <end position="150"/>
    </location>
</feature>
<feature type="domain" description="EGF-like" evidence="7">
    <location>
        <begin position="74"/>
        <end position="113"/>
    </location>
</feature>
<dbReference type="InterPro" id="IPR000152">
    <property type="entry name" value="EGF-type_Asp/Asn_hydroxyl_site"/>
</dbReference>
<evidence type="ECO:0000256" key="1">
    <source>
        <dbReference type="ARBA" id="ARBA00022536"/>
    </source>
</evidence>
<dbReference type="FunFam" id="2.10.25.10:FF:000143">
    <property type="entry name" value="Protein crumbs 1"/>
    <property type="match status" value="1"/>
</dbReference>
<dbReference type="InterPro" id="IPR001881">
    <property type="entry name" value="EGF-like_Ca-bd_dom"/>
</dbReference>
<evidence type="ECO:0000256" key="3">
    <source>
        <dbReference type="ARBA" id="ARBA00022737"/>
    </source>
</evidence>
<dbReference type="PROSITE" id="PS00022">
    <property type="entry name" value="EGF_1"/>
    <property type="match status" value="6"/>
</dbReference>
<dbReference type="InterPro" id="IPR000742">
    <property type="entry name" value="EGF"/>
</dbReference>
<feature type="domain" description="EGF-like" evidence="7">
    <location>
        <begin position="115"/>
        <end position="151"/>
    </location>
</feature>
<feature type="disulfide bond" evidence="6">
    <location>
        <begin position="62"/>
        <end position="71"/>
    </location>
</feature>
<dbReference type="OrthoDB" id="283575at2759"/>
<proteinExistence type="predicted"/>
<feature type="domain" description="EGF-like" evidence="7">
    <location>
        <begin position="153"/>
        <end position="211"/>
    </location>
</feature>
<name>A0A8C5T584_9PASS</name>
<dbReference type="PROSITE" id="PS01186">
    <property type="entry name" value="EGF_2"/>
    <property type="match status" value="5"/>
</dbReference>
<evidence type="ECO:0000256" key="6">
    <source>
        <dbReference type="PROSITE-ProRule" id="PRU00076"/>
    </source>
</evidence>
<dbReference type="FunFam" id="2.10.25.10:FF:000208">
    <property type="entry name" value="Crumbs 2, cell polarity complex component"/>
    <property type="match status" value="1"/>
</dbReference>
<dbReference type="FunFam" id="2.10.25.10:FF:000122">
    <property type="entry name" value="Protein crumbs homolog 2"/>
    <property type="match status" value="1"/>
</dbReference>
<evidence type="ECO:0000259" key="7">
    <source>
        <dbReference type="PROSITE" id="PS50026"/>
    </source>
</evidence>
<dbReference type="PROSITE" id="PS50026">
    <property type="entry name" value="EGF_3"/>
    <property type="match status" value="6"/>
</dbReference>
<keyword evidence="3" id="KW-0677">Repeat</keyword>
<dbReference type="Proteomes" id="UP000694560">
    <property type="component" value="Unplaced"/>
</dbReference>
<keyword evidence="9" id="KW-1185">Reference proteome</keyword>
<dbReference type="Ensembl" id="ENSMCST00000001242.1">
    <property type="protein sequence ID" value="ENSMCSP00000001213.1"/>
    <property type="gene ID" value="ENSMCSG00000000909.1"/>
</dbReference>
<organism evidence="8 9">
    <name type="scientific">Malurus cyaneus samueli</name>
    <dbReference type="NCBI Taxonomy" id="2593467"/>
    <lineage>
        <taxon>Eukaryota</taxon>
        <taxon>Metazoa</taxon>
        <taxon>Chordata</taxon>
        <taxon>Craniata</taxon>
        <taxon>Vertebrata</taxon>
        <taxon>Euteleostomi</taxon>
        <taxon>Archelosauria</taxon>
        <taxon>Archosauria</taxon>
        <taxon>Dinosauria</taxon>
        <taxon>Saurischia</taxon>
        <taxon>Theropoda</taxon>
        <taxon>Coelurosauria</taxon>
        <taxon>Aves</taxon>
        <taxon>Neognathae</taxon>
        <taxon>Neoaves</taxon>
        <taxon>Telluraves</taxon>
        <taxon>Australaves</taxon>
        <taxon>Passeriformes</taxon>
        <taxon>Meliphagoidea</taxon>
        <taxon>Maluridae</taxon>
        <taxon>Malurus</taxon>
    </lineage>
</organism>
<evidence type="ECO:0000313" key="9">
    <source>
        <dbReference type="Proteomes" id="UP000694560"/>
    </source>
</evidence>
<dbReference type="Pfam" id="PF00008">
    <property type="entry name" value="EGF"/>
    <property type="match status" value="4"/>
</dbReference>
<feature type="domain" description="EGF-like" evidence="7">
    <location>
        <begin position="251"/>
        <end position="287"/>
    </location>
</feature>
<feature type="disulfide bond" evidence="6">
    <location>
        <begin position="43"/>
        <end position="60"/>
    </location>
</feature>
<keyword evidence="2" id="KW-0732">Signal</keyword>
<dbReference type="SUPFAM" id="SSF57196">
    <property type="entry name" value="EGF/Laminin"/>
    <property type="match status" value="4"/>
</dbReference>
<dbReference type="PANTHER" id="PTHR12916">
    <property type="entry name" value="CYTOCHROME C OXIDASE POLYPEPTIDE VIC-2"/>
    <property type="match status" value="1"/>
</dbReference>
<dbReference type="CDD" id="cd00054">
    <property type="entry name" value="EGF_CA"/>
    <property type="match status" value="4"/>
</dbReference>
<reference evidence="8" key="2">
    <citation type="submission" date="2025-09" db="UniProtKB">
        <authorList>
            <consortium name="Ensembl"/>
        </authorList>
    </citation>
    <scope>IDENTIFICATION</scope>
</reference>
<evidence type="ECO:0000256" key="5">
    <source>
        <dbReference type="ARBA" id="ARBA00023180"/>
    </source>
</evidence>
<dbReference type="PRINTS" id="PR00010">
    <property type="entry name" value="EGFBLOOD"/>
</dbReference>
<dbReference type="FunFam" id="2.10.25.10:FF:000100">
    <property type="entry name" value="neurogenic locus notch homolog protein 3"/>
    <property type="match status" value="1"/>
</dbReference>
<dbReference type="InterPro" id="IPR013032">
    <property type="entry name" value="EGF-like_CS"/>
</dbReference>
<protein>
    <recommendedName>
        <fullName evidence="7">EGF-like domain-containing protein</fullName>
    </recommendedName>
</protein>
<dbReference type="SUPFAM" id="SSF57184">
    <property type="entry name" value="Growth factor receptor domain"/>
    <property type="match status" value="1"/>
</dbReference>
<dbReference type="GO" id="GO:0005509">
    <property type="term" value="F:calcium ion binding"/>
    <property type="evidence" value="ECO:0007669"/>
    <property type="project" value="InterPro"/>
</dbReference>
<keyword evidence="4 6" id="KW-1015">Disulfide bond</keyword>
<dbReference type="FunFam" id="2.10.25.10:FF:000472">
    <property type="entry name" value="Uncharacterized protein, isoform A"/>
    <property type="match status" value="1"/>
</dbReference>
<dbReference type="InterPro" id="IPR018097">
    <property type="entry name" value="EGF_Ca-bd_CS"/>
</dbReference>
<feature type="disulfide bond" evidence="6">
    <location>
        <begin position="103"/>
        <end position="112"/>
    </location>
</feature>
<evidence type="ECO:0000256" key="4">
    <source>
        <dbReference type="ARBA" id="ARBA00023157"/>
    </source>
</evidence>
<feature type="domain" description="EGF-like" evidence="7">
    <location>
        <begin position="34"/>
        <end position="72"/>
    </location>
</feature>
<dbReference type="InterPro" id="IPR009030">
    <property type="entry name" value="Growth_fac_rcpt_cys_sf"/>
</dbReference>
<dbReference type="PANTHER" id="PTHR12916:SF4">
    <property type="entry name" value="UNINFLATABLE, ISOFORM C"/>
    <property type="match status" value="1"/>
</dbReference>
<keyword evidence="5" id="KW-0325">Glycoprotein</keyword>
<dbReference type="AlphaFoldDB" id="A0A8C5T584"/>
<feature type="disulfide bond" evidence="6">
    <location>
        <begin position="239"/>
        <end position="248"/>
    </location>
</feature>
<comment type="caution">
    <text evidence="6">Lacks conserved residue(s) required for the propagation of feature annotation.</text>
</comment>
<keyword evidence="1 6" id="KW-0245">EGF-like domain</keyword>
<dbReference type="Gene3D" id="2.10.25.10">
    <property type="entry name" value="Laminin"/>
    <property type="match status" value="6"/>
</dbReference>
<dbReference type="GO" id="GO:0005112">
    <property type="term" value="F:Notch binding"/>
    <property type="evidence" value="ECO:0007669"/>
    <property type="project" value="TreeGrafter"/>
</dbReference>
<dbReference type="SMART" id="SM00181">
    <property type="entry name" value="EGF"/>
    <property type="match status" value="6"/>
</dbReference>
<accession>A0A8C5T584</accession>
<feature type="disulfide bond" evidence="6">
    <location>
        <begin position="201"/>
        <end position="210"/>
    </location>
</feature>
<evidence type="ECO:0000256" key="2">
    <source>
        <dbReference type="ARBA" id="ARBA00022729"/>
    </source>
</evidence>
<dbReference type="SMART" id="SM00179">
    <property type="entry name" value="EGF_CA"/>
    <property type="match status" value="6"/>
</dbReference>
<evidence type="ECO:0000313" key="8">
    <source>
        <dbReference type="Ensembl" id="ENSMCSP00000001213.1"/>
    </source>
</evidence>